<dbReference type="PROSITE" id="PS01063">
    <property type="entry name" value="SIGMA70_ECF"/>
    <property type="match status" value="1"/>
</dbReference>
<dbReference type="Gene3D" id="1.10.10.10">
    <property type="entry name" value="Winged helix-like DNA-binding domain superfamily/Winged helix DNA-binding domain"/>
    <property type="match status" value="1"/>
</dbReference>
<dbReference type="InterPro" id="IPR039425">
    <property type="entry name" value="RNA_pol_sigma-70-like"/>
</dbReference>
<dbReference type="InterPro" id="IPR013325">
    <property type="entry name" value="RNA_pol_sigma_r2"/>
</dbReference>
<dbReference type="Proteomes" id="UP001501666">
    <property type="component" value="Unassembled WGS sequence"/>
</dbReference>
<proteinExistence type="inferred from homology"/>
<dbReference type="Pfam" id="PF12680">
    <property type="entry name" value="SnoaL_2"/>
    <property type="match status" value="1"/>
</dbReference>
<dbReference type="InterPro" id="IPR032710">
    <property type="entry name" value="NTF2-like_dom_sf"/>
</dbReference>
<feature type="domain" description="SnoaL-like" evidence="10">
    <location>
        <begin position="242"/>
        <end position="336"/>
    </location>
</feature>
<feature type="domain" description="RNA polymerase sigma factor 70 region 4 type 2" evidence="9">
    <location>
        <begin position="164"/>
        <end position="216"/>
    </location>
</feature>
<dbReference type="Gene3D" id="1.10.1740.10">
    <property type="match status" value="1"/>
</dbReference>
<keyword evidence="3 7" id="KW-0805">Transcription regulation</keyword>
<dbReference type="NCBIfam" id="NF006089">
    <property type="entry name" value="PRK08241.1"/>
    <property type="match status" value="1"/>
</dbReference>
<protein>
    <recommendedName>
        <fullName evidence="7">RNA polymerase sigma factor</fullName>
    </recommendedName>
</protein>
<dbReference type="InterPro" id="IPR013249">
    <property type="entry name" value="RNA_pol_sigma70_r4_t2"/>
</dbReference>
<name>A0ABP6FTX4_9ACTN</name>
<dbReference type="InterPro" id="IPR007627">
    <property type="entry name" value="RNA_pol_sigma70_r2"/>
</dbReference>
<evidence type="ECO:0000256" key="7">
    <source>
        <dbReference type="RuleBase" id="RU000716"/>
    </source>
</evidence>
<dbReference type="InterPro" id="IPR013324">
    <property type="entry name" value="RNA_pol_sigma_r3/r4-like"/>
</dbReference>
<dbReference type="CDD" id="cd06171">
    <property type="entry name" value="Sigma70_r4"/>
    <property type="match status" value="1"/>
</dbReference>
<gene>
    <name evidence="11" type="ORF">GCM10010412_099300</name>
</gene>
<dbReference type="InterPro" id="IPR014284">
    <property type="entry name" value="RNA_pol_sigma-70_dom"/>
</dbReference>
<dbReference type="PANTHER" id="PTHR43133">
    <property type="entry name" value="RNA POLYMERASE ECF-TYPE SIGMA FACTO"/>
    <property type="match status" value="1"/>
</dbReference>
<evidence type="ECO:0000256" key="2">
    <source>
        <dbReference type="ARBA" id="ARBA00011344"/>
    </source>
</evidence>
<evidence type="ECO:0000259" key="10">
    <source>
        <dbReference type="Pfam" id="PF12680"/>
    </source>
</evidence>
<dbReference type="NCBIfam" id="TIGR02937">
    <property type="entry name" value="sigma70-ECF"/>
    <property type="match status" value="1"/>
</dbReference>
<evidence type="ECO:0000256" key="1">
    <source>
        <dbReference type="ARBA" id="ARBA00010641"/>
    </source>
</evidence>
<evidence type="ECO:0000256" key="3">
    <source>
        <dbReference type="ARBA" id="ARBA00023015"/>
    </source>
</evidence>
<comment type="similarity">
    <text evidence="1 7">Belongs to the sigma-70 factor family. ECF subfamily.</text>
</comment>
<dbReference type="InterPro" id="IPR036388">
    <property type="entry name" value="WH-like_DNA-bd_sf"/>
</dbReference>
<dbReference type="PANTHER" id="PTHR43133:SF65">
    <property type="entry name" value="ECF RNA POLYMERASE SIGMA FACTOR SIGG"/>
    <property type="match status" value="1"/>
</dbReference>
<dbReference type="EMBL" id="BAAATE010000068">
    <property type="protein sequence ID" value="GAA2701484.1"/>
    <property type="molecule type" value="Genomic_DNA"/>
</dbReference>
<sequence length="358" mass="39787">MQGMPPAGQSDAPAPDRRSAEDLLALALARRGDGEAFRGLVEPYRRELQVHCYRILGSVQDAEDLLQETLLAAWRGIGGYEERASVRTWLYRIATNRCLNLLRAGARRPHEYASYQPEVPFPEPSHRRAEPSWLEPYPDVLLDQIADHTPGPEARYEVRESVSLAFLAALQQLPPRQRAVLVLRDVLGFRAVEVADILDTTENAVTSALKRARGALARELPGPGRESAPLPDSPQERRIMDDFTRAFEAGDVDAIVAMLTNDAWLTMPPLPLEYQGVDAVRHFLATVALRGGRRHVLIPTRANGQPAFGCYIRDPRTPILHAHGVLVLTLTGDRITALTRFLDNSLLPVFGLPRSLRT</sequence>
<dbReference type="SUPFAM" id="SSF54427">
    <property type="entry name" value="NTF2-like"/>
    <property type="match status" value="1"/>
</dbReference>
<keyword evidence="12" id="KW-1185">Reference proteome</keyword>
<dbReference type="SUPFAM" id="SSF88659">
    <property type="entry name" value="Sigma3 and sigma4 domains of RNA polymerase sigma factors"/>
    <property type="match status" value="1"/>
</dbReference>
<dbReference type="RefSeq" id="WP_346157991.1">
    <property type="nucleotide sequence ID" value="NZ_BAAATE010000068.1"/>
</dbReference>
<evidence type="ECO:0000256" key="5">
    <source>
        <dbReference type="ARBA" id="ARBA00023125"/>
    </source>
</evidence>
<dbReference type="Gene3D" id="3.10.450.50">
    <property type="match status" value="1"/>
</dbReference>
<evidence type="ECO:0000259" key="9">
    <source>
        <dbReference type="Pfam" id="PF08281"/>
    </source>
</evidence>
<dbReference type="InterPro" id="IPR000838">
    <property type="entry name" value="RNA_pol_sigma70_ECF_CS"/>
</dbReference>
<comment type="subunit">
    <text evidence="2">Interacts transiently with the RNA polymerase catalytic core formed by RpoA, RpoB, RpoC and RpoZ (2 alpha, 1 beta, 1 beta' and 1 omega subunit) to form the RNA polymerase holoenzyme that can initiate transcription.</text>
</comment>
<evidence type="ECO:0000256" key="4">
    <source>
        <dbReference type="ARBA" id="ARBA00023082"/>
    </source>
</evidence>
<dbReference type="InterPro" id="IPR037401">
    <property type="entry name" value="SnoaL-like"/>
</dbReference>
<dbReference type="Pfam" id="PF04542">
    <property type="entry name" value="Sigma70_r2"/>
    <property type="match status" value="1"/>
</dbReference>
<keyword evidence="5 7" id="KW-0238">DNA-binding</keyword>
<dbReference type="Pfam" id="PF08281">
    <property type="entry name" value="Sigma70_r4_2"/>
    <property type="match status" value="1"/>
</dbReference>
<evidence type="ECO:0000313" key="11">
    <source>
        <dbReference type="EMBL" id="GAA2701484.1"/>
    </source>
</evidence>
<feature type="domain" description="RNA polymerase sigma-70 region 2" evidence="8">
    <location>
        <begin position="40"/>
        <end position="107"/>
    </location>
</feature>
<accession>A0ABP6FTX4</accession>
<evidence type="ECO:0000256" key="6">
    <source>
        <dbReference type="ARBA" id="ARBA00023163"/>
    </source>
</evidence>
<dbReference type="NCBIfam" id="TIGR02960">
    <property type="entry name" value="SigX5"/>
    <property type="match status" value="1"/>
</dbReference>
<comment type="caution">
    <text evidence="11">The sequence shown here is derived from an EMBL/GenBank/DDBJ whole genome shotgun (WGS) entry which is preliminary data.</text>
</comment>
<evidence type="ECO:0000259" key="8">
    <source>
        <dbReference type="Pfam" id="PF04542"/>
    </source>
</evidence>
<keyword evidence="6 7" id="KW-0804">Transcription</keyword>
<keyword evidence="4 7" id="KW-0731">Sigma factor</keyword>
<dbReference type="SUPFAM" id="SSF88946">
    <property type="entry name" value="Sigma2 domain of RNA polymerase sigma factors"/>
    <property type="match status" value="1"/>
</dbReference>
<reference evidence="12" key="1">
    <citation type="journal article" date="2019" name="Int. J. Syst. Evol. Microbiol.">
        <title>The Global Catalogue of Microorganisms (GCM) 10K type strain sequencing project: providing services to taxonomists for standard genome sequencing and annotation.</title>
        <authorList>
            <consortium name="The Broad Institute Genomics Platform"/>
            <consortium name="The Broad Institute Genome Sequencing Center for Infectious Disease"/>
            <person name="Wu L."/>
            <person name="Ma J."/>
        </authorList>
    </citation>
    <scope>NUCLEOTIDE SEQUENCE [LARGE SCALE GENOMIC DNA]</scope>
    <source>
        <strain evidence="12">JCM 6835</strain>
    </source>
</reference>
<organism evidence="11 12">
    <name type="scientific">Nonomuraea recticatena</name>
    <dbReference type="NCBI Taxonomy" id="46178"/>
    <lineage>
        <taxon>Bacteria</taxon>
        <taxon>Bacillati</taxon>
        <taxon>Actinomycetota</taxon>
        <taxon>Actinomycetes</taxon>
        <taxon>Streptosporangiales</taxon>
        <taxon>Streptosporangiaceae</taxon>
        <taxon>Nonomuraea</taxon>
    </lineage>
</organism>
<dbReference type="InterPro" id="IPR014305">
    <property type="entry name" value="RNA_pol_sigma-G_actinobac"/>
</dbReference>
<evidence type="ECO:0000313" key="12">
    <source>
        <dbReference type="Proteomes" id="UP001501666"/>
    </source>
</evidence>